<dbReference type="EMBL" id="BAABFL010000117">
    <property type="protein sequence ID" value="GAA4648992.1"/>
    <property type="molecule type" value="Genomic_DNA"/>
</dbReference>
<dbReference type="Gene3D" id="2.102.10.10">
    <property type="entry name" value="Rieske [2Fe-2S] iron-sulphur domain"/>
    <property type="match status" value="1"/>
</dbReference>
<protein>
    <submittedName>
        <fullName evidence="6">Rieske (2Fe-2S) protein</fullName>
    </submittedName>
</protein>
<gene>
    <name evidence="6" type="ORF">GCM10023116_12660</name>
</gene>
<organism evidence="6 7">
    <name type="scientific">Kistimonas scapharcae</name>
    <dbReference type="NCBI Taxonomy" id="1036133"/>
    <lineage>
        <taxon>Bacteria</taxon>
        <taxon>Pseudomonadati</taxon>
        <taxon>Pseudomonadota</taxon>
        <taxon>Gammaproteobacteria</taxon>
        <taxon>Oceanospirillales</taxon>
        <taxon>Endozoicomonadaceae</taxon>
        <taxon>Kistimonas</taxon>
    </lineage>
</organism>
<keyword evidence="1" id="KW-0001">2Fe-2S</keyword>
<proteinExistence type="predicted"/>
<keyword evidence="7" id="KW-1185">Reference proteome</keyword>
<evidence type="ECO:0000313" key="7">
    <source>
        <dbReference type="Proteomes" id="UP001500604"/>
    </source>
</evidence>
<dbReference type="PROSITE" id="PS51296">
    <property type="entry name" value="RIESKE"/>
    <property type="match status" value="1"/>
</dbReference>
<dbReference type="PANTHER" id="PTHR40261">
    <property type="match status" value="1"/>
</dbReference>
<evidence type="ECO:0000256" key="1">
    <source>
        <dbReference type="ARBA" id="ARBA00022714"/>
    </source>
</evidence>
<dbReference type="RefSeq" id="WP_345194739.1">
    <property type="nucleotide sequence ID" value="NZ_BAABFL010000117.1"/>
</dbReference>
<evidence type="ECO:0000256" key="2">
    <source>
        <dbReference type="ARBA" id="ARBA00022723"/>
    </source>
</evidence>
<dbReference type="Pfam" id="PF00355">
    <property type="entry name" value="Rieske"/>
    <property type="match status" value="1"/>
</dbReference>
<evidence type="ECO:0000313" key="6">
    <source>
        <dbReference type="EMBL" id="GAA4648992.1"/>
    </source>
</evidence>
<feature type="domain" description="Rieske" evidence="5">
    <location>
        <begin position="2"/>
        <end position="103"/>
    </location>
</feature>
<keyword evidence="2" id="KW-0479">Metal-binding</keyword>
<keyword evidence="3" id="KW-0408">Iron</keyword>
<name>A0ABP8V2B1_9GAMM</name>
<evidence type="ECO:0000256" key="3">
    <source>
        <dbReference type="ARBA" id="ARBA00023004"/>
    </source>
</evidence>
<comment type="caution">
    <text evidence="6">The sequence shown here is derived from an EMBL/GenBank/DDBJ whole genome shotgun (WGS) entry which is preliminary data.</text>
</comment>
<dbReference type="CDD" id="cd03467">
    <property type="entry name" value="Rieske"/>
    <property type="match status" value="1"/>
</dbReference>
<reference evidence="7" key="1">
    <citation type="journal article" date="2019" name="Int. J. Syst. Evol. Microbiol.">
        <title>The Global Catalogue of Microorganisms (GCM) 10K type strain sequencing project: providing services to taxonomists for standard genome sequencing and annotation.</title>
        <authorList>
            <consortium name="The Broad Institute Genomics Platform"/>
            <consortium name="The Broad Institute Genome Sequencing Center for Infectious Disease"/>
            <person name="Wu L."/>
            <person name="Ma J."/>
        </authorList>
    </citation>
    <scope>NUCLEOTIDE SEQUENCE [LARGE SCALE GENOMIC DNA]</scope>
    <source>
        <strain evidence="7">JCM 17805</strain>
    </source>
</reference>
<evidence type="ECO:0000256" key="4">
    <source>
        <dbReference type="ARBA" id="ARBA00023014"/>
    </source>
</evidence>
<dbReference type="PANTHER" id="PTHR40261:SF1">
    <property type="entry name" value="RIESKE DOMAIN-CONTAINING PROTEIN"/>
    <property type="match status" value="1"/>
</dbReference>
<keyword evidence="4" id="KW-0411">Iron-sulfur</keyword>
<dbReference type="InterPro" id="IPR036922">
    <property type="entry name" value="Rieske_2Fe-2S_sf"/>
</dbReference>
<accession>A0ABP8V2B1</accession>
<dbReference type="InterPro" id="IPR017941">
    <property type="entry name" value="Rieske_2Fe-2S"/>
</dbReference>
<sequence length="105" mass="11889">MIKLCRLDAIPENGSKGFTTDKGDFFAVKKAGKIYLYENSCPHMSINLEWQPDQFLDNEKRLIQCATHGAQFLMETGECVVGPCEGDHLTKVSYIIRDDTLYLPD</sequence>
<evidence type="ECO:0000259" key="5">
    <source>
        <dbReference type="PROSITE" id="PS51296"/>
    </source>
</evidence>
<dbReference type="Proteomes" id="UP001500604">
    <property type="component" value="Unassembled WGS sequence"/>
</dbReference>
<dbReference type="SUPFAM" id="SSF50022">
    <property type="entry name" value="ISP domain"/>
    <property type="match status" value="1"/>
</dbReference>